<dbReference type="InterPro" id="IPR050194">
    <property type="entry name" value="Glycosyltransferase_grp1"/>
</dbReference>
<accession>A0ABQ2EMQ3</accession>
<dbReference type="Proteomes" id="UP000647587">
    <property type="component" value="Unassembled WGS sequence"/>
</dbReference>
<dbReference type="RefSeq" id="WP_189004851.1">
    <property type="nucleotide sequence ID" value="NZ_BMPP01000003.1"/>
</dbReference>
<reference evidence="4" key="1">
    <citation type="journal article" date="2019" name="Int. J. Syst. Evol. Microbiol.">
        <title>The Global Catalogue of Microorganisms (GCM) 10K type strain sequencing project: providing services to taxonomists for standard genome sequencing and annotation.</title>
        <authorList>
            <consortium name="The Broad Institute Genomics Platform"/>
            <consortium name="The Broad Institute Genome Sequencing Center for Infectious Disease"/>
            <person name="Wu L."/>
            <person name="Ma J."/>
        </authorList>
    </citation>
    <scope>NUCLEOTIDE SEQUENCE [LARGE SCALE GENOMIC DNA]</scope>
    <source>
        <strain evidence="4">JCM 30331</strain>
    </source>
</reference>
<proteinExistence type="predicted"/>
<dbReference type="PANTHER" id="PTHR45947:SF3">
    <property type="entry name" value="SULFOQUINOVOSYL TRANSFERASE SQD2"/>
    <property type="match status" value="1"/>
</dbReference>
<dbReference type="SUPFAM" id="SSF53756">
    <property type="entry name" value="UDP-Glycosyltransferase/glycogen phosphorylase"/>
    <property type="match status" value="1"/>
</dbReference>
<evidence type="ECO:0000313" key="3">
    <source>
        <dbReference type="EMBL" id="GGK17095.1"/>
    </source>
</evidence>
<dbReference type="Gene3D" id="3.40.50.2000">
    <property type="entry name" value="Glycogen Phosphorylase B"/>
    <property type="match status" value="2"/>
</dbReference>
<evidence type="ECO:0000313" key="4">
    <source>
        <dbReference type="Proteomes" id="UP000647587"/>
    </source>
</evidence>
<dbReference type="InterPro" id="IPR028098">
    <property type="entry name" value="Glyco_trans_4-like_N"/>
</dbReference>
<comment type="caution">
    <text evidence="3">The sequence shown here is derived from an EMBL/GenBank/DDBJ whole genome shotgun (WGS) entry which is preliminary data.</text>
</comment>
<dbReference type="InterPro" id="IPR001296">
    <property type="entry name" value="Glyco_trans_1"/>
</dbReference>
<dbReference type="Pfam" id="PF13439">
    <property type="entry name" value="Glyco_transf_4"/>
    <property type="match status" value="1"/>
</dbReference>
<dbReference type="EMBL" id="BMPP01000003">
    <property type="protein sequence ID" value="GGK17095.1"/>
    <property type="molecule type" value="Genomic_DNA"/>
</dbReference>
<feature type="domain" description="Glycosyltransferase subfamily 4-like N-terminal" evidence="2">
    <location>
        <begin position="19"/>
        <end position="187"/>
    </location>
</feature>
<evidence type="ECO:0000259" key="2">
    <source>
        <dbReference type="Pfam" id="PF13439"/>
    </source>
</evidence>
<name>A0ABQ2EMQ3_9DEIO</name>
<protein>
    <submittedName>
        <fullName evidence="3">Glycosyl transferase</fullName>
    </submittedName>
</protein>
<dbReference type="GO" id="GO:0016740">
    <property type="term" value="F:transferase activity"/>
    <property type="evidence" value="ECO:0007669"/>
    <property type="project" value="UniProtKB-KW"/>
</dbReference>
<dbReference type="Pfam" id="PF00534">
    <property type="entry name" value="Glycos_transf_1"/>
    <property type="match status" value="1"/>
</dbReference>
<evidence type="ECO:0000259" key="1">
    <source>
        <dbReference type="Pfam" id="PF00534"/>
    </source>
</evidence>
<organism evidence="3 4">
    <name type="scientific">Deinococcus malanensis</name>
    <dbReference type="NCBI Taxonomy" id="1706855"/>
    <lineage>
        <taxon>Bacteria</taxon>
        <taxon>Thermotogati</taxon>
        <taxon>Deinococcota</taxon>
        <taxon>Deinococci</taxon>
        <taxon>Deinococcales</taxon>
        <taxon>Deinococcaceae</taxon>
        <taxon>Deinococcus</taxon>
    </lineage>
</organism>
<gene>
    <name evidence="3" type="ORF">GCM10008955_08230</name>
</gene>
<keyword evidence="4" id="KW-1185">Reference proteome</keyword>
<feature type="domain" description="Glycosyl transferase family 1" evidence="1">
    <location>
        <begin position="204"/>
        <end position="361"/>
    </location>
</feature>
<dbReference type="PANTHER" id="PTHR45947">
    <property type="entry name" value="SULFOQUINOVOSYL TRANSFERASE SQD2"/>
    <property type="match status" value="1"/>
</dbReference>
<dbReference type="CDD" id="cd03801">
    <property type="entry name" value="GT4_PimA-like"/>
    <property type="match status" value="1"/>
</dbReference>
<sequence length="389" mass="41846">MRVAYVCADPGVPTFGMKGSSIHVQEVLRALLRTGTEVTLFAPRTGGSAPQDLSSVQVHALPRASKDDPADREQAQLAANDATLAALQEQGPFDLVYERYSLWSHAGMTYARGEGIPGVLEVNAPLVEEQAQHRGLIDRTAAEDVARRAFGASSLLVAVSREVGAYLQAMPEATGRVQVIPNGVNPGRFPEDLLPDLPAPGIFTVGFVGTLKPWHGLPTLLEAFEELRREVPRSRLLIVGDGPERETLTTQLQDRGLDEDVIFTGAVPSERIPGLLASMDVAAAPYGNLEGFYFSPLKVYEYMAAALPVVAGDIGQLQDLIEHGQSGLLYPPGEVASLSAALRRLHDDPALRRRLGQAARQAVLAHHTWDGRVREILSLAGVSPPQRSA</sequence>
<keyword evidence="3" id="KW-0808">Transferase</keyword>